<accession>A0A4R6U151</accession>
<sequence>MGVLALPLQSLYPDNAYTAASYHTSQILLLSFAKKQA</sequence>
<evidence type="ECO:0000313" key="2">
    <source>
        <dbReference type="Proteomes" id="UP000294575"/>
    </source>
</evidence>
<proteinExistence type="predicted"/>
<dbReference type="EMBL" id="SNYK01000003">
    <property type="protein sequence ID" value="TDQ38982.1"/>
    <property type="molecule type" value="Genomic_DNA"/>
</dbReference>
<keyword evidence="2" id="KW-1185">Reference proteome</keyword>
<reference evidence="1 2" key="1">
    <citation type="submission" date="2019-03" db="EMBL/GenBank/DDBJ databases">
        <title>Genomic Encyclopedia of Type Strains, Phase IV (KMG-IV): sequencing the most valuable type-strain genomes for metagenomic binning, comparative biology and taxonomic classification.</title>
        <authorList>
            <person name="Goeker M."/>
        </authorList>
    </citation>
    <scope>NUCLEOTIDE SEQUENCE [LARGE SCALE GENOMIC DNA]</scope>
    <source>
        <strain evidence="1 2">DSM 28679</strain>
    </source>
</reference>
<organism evidence="1 2">
    <name type="scientific">Thiopseudomonas denitrificans</name>
    <dbReference type="NCBI Taxonomy" id="1501432"/>
    <lineage>
        <taxon>Bacteria</taxon>
        <taxon>Pseudomonadati</taxon>
        <taxon>Pseudomonadota</taxon>
        <taxon>Gammaproteobacteria</taxon>
        <taxon>Pseudomonadales</taxon>
        <taxon>Pseudomonadaceae</taxon>
        <taxon>Thiopseudomonas</taxon>
    </lineage>
</organism>
<protein>
    <submittedName>
        <fullName evidence="1">Uncharacterized protein</fullName>
    </submittedName>
</protein>
<gene>
    <name evidence="1" type="ORF">DFQ45_103150</name>
</gene>
<name>A0A4R6U151_9GAMM</name>
<dbReference type="AlphaFoldDB" id="A0A4R6U151"/>
<comment type="caution">
    <text evidence="1">The sequence shown here is derived from an EMBL/GenBank/DDBJ whole genome shotgun (WGS) entry which is preliminary data.</text>
</comment>
<dbReference type="Proteomes" id="UP000294575">
    <property type="component" value="Unassembled WGS sequence"/>
</dbReference>
<evidence type="ECO:0000313" key="1">
    <source>
        <dbReference type="EMBL" id="TDQ38982.1"/>
    </source>
</evidence>